<keyword evidence="5" id="KW-1133">Transmembrane helix</keyword>
<keyword evidence="5" id="KW-0472">Membrane</keyword>
<evidence type="ECO:0000256" key="3">
    <source>
        <dbReference type="ARBA" id="ARBA00022679"/>
    </source>
</evidence>
<gene>
    <name evidence="6" type="ORF">NVV95_02115</name>
</gene>
<dbReference type="RefSeq" id="WP_259484884.1">
    <property type="nucleotide sequence ID" value="NZ_JANTEZ010000001.1"/>
</dbReference>
<dbReference type="PANTHER" id="PTHR43630:SF1">
    <property type="entry name" value="POLY-BETA-1,6-N-ACETYL-D-GLUCOSAMINE SYNTHASE"/>
    <property type="match status" value="1"/>
</dbReference>
<proteinExistence type="inferred from homology"/>
<dbReference type="Pfam" id="PF13641">
    <property type="entry name" value="Glyco_tranf_2_3"/>
    <property type="match status" value="1"/>
</dbReference>
<evidence type="ECO:0000256" key="5">
    <source>
        <dbReference type="SAM" id="Phobius"/>
    </source>
</evidence>
<dbReference type="InterPro" id="IPR029044">
    <property type="entry name" value="Nucleotide-diphossugar_trans"/>
</dbReference>
<protein>
    <submittedName>
        <fullName evidence="6">Glycosyltransferase family 2 protein</fullName>
    </submittedName>
</protein>
<evidence type="ECO:0000313" key="6">
    <source>
        <dbReference type="EMBL" id="MCS5713343.1"/>
    </source>
</evidence>
<feature type="compositionally biased region" description="Low complexity" evidence="4">
    <location>
        <begin position="37"/>
        <end position="68"/>
    </location>
</feature>
<dbReference type="Proteomes" id="UP001165580">
    <property type="component" value="Unassembled WGS sequence"/>
</dbReference>
<feature type="transmembrane region" description="Helical" evidence="5">
    <location>
        <begin position="321"/>
        <end position="354"/>
    </location>
</feature>
<comment type="caution">
    <text evidence="6">The sequence shown here is derived from an EMBL/GenBank/DDBJ whole genome shotgun (WGS) entry which is preliminary data.</text>
</comment>
<reference evidence="6" key="1">
    <citation type="submission" date="2022-08" db="EMBL/GenBank/DDBJ databases">
        <authorList>
            <person name="Deng Y."/>
            <person name="Han X.-F."/>
            <person name="Zhang Y.-Q."/>
        </authorList>
    </citation>
    <scope>NUCLEOTIDE SEQUENCE</scope>
    <source>
        <strain evidence="6">CPCC 205716</strain>
    </source>
</reference>
<feature type="transmembrane region" description="Helical" evidence="5">
    <location>
        <begin position="401"/>
        <end position="424"/>
    </location>
</feature>
<keyword evidence="2" id="KW-0328">Glycosyltransferase</keyword>
<keyword evidence="7" id="KW-1185">Reference proteome</keyword>
<keyword evidence="5" id="KW-0812">Transmembrane</keyword>
<keyword evidence="3" id="KW-0808">Transferase</keyword>
<evidence type="ECO:0000313" key="7">
    <source>
        <dbReference type="Proteomes" id="UP001165580"/>
    </source>
</evidence>
<feature type="transmembrane region" description="Helical" evidence="5">
    <location>
        <begin position="6"/>
        <end position="29"/>
    </location>
</feature>
<organism evidence="6 7">
    <name type="scientific">Herbiconiux gentiana</name>
    <dbReference type="NCBI Taxonomy" id="2970912"/>
    <lineage>
        <taxon>Bacteria</taxon>
        <taxon>Bacillati</taxon>
        <taxon>Actinomycetota</taxon>
        <taxon>Actinomycetes</taxon>
        <taxon>Micrococcales</taxon>
        <taxon>Microbacteriaceae</taxon>
        <taxon>Herbiconiux</taxon>
    </lineage>
</organism>
<evidence type="ECO:0000256" key="4">
    <source>
        <dbReference type="SAM" id="MobiDB-lite"/>
    </source>
</evidence>
<evidence type="ECO:0000256" key="1">
    <source>
        <dbReference type="ARBA" id="ARBA00006739"/>
    </source>
</evidence>
<dbReference type="CDD" id="cd06423">
    <property type="entry name" value="CESA_like"/>
    <property type="match status" value="1"/>
</dbReference>
<dbReference type="Gene3D" id="3.90.550.10">
    <property type="entry name" value="Spore Coat Polysaccharide Biosynthesis Protein SpsA, Chain A"/>
    <property type="match status" value="1"/>
</dbReference>
<dbReference type="EMBL" id="JANTEZ010000001">
    <property type="protein sequence ID" value="MCS5713343.1"/>
    <property type="molecule type" value="Genomic_DNA"/>
</dbReference>
<dbReference type="SUPFAM" id="SSF53448">
    <property type="entry name" value="Nucleotide-diphospho-sugar transferases"/>
    <property type="match status" value="1"/>
</dbReference>
<evidence type="ECO:0000256" key="2">
    <source>
        <dbReference type="ARBA" id="ARBA00022676"/>
    </source>
</evidence>
<accession>A0ABT2GAX5</accession>
<name>A0ABT2GAX5_9MICO</name>
<dbReference type="PANTHER" id="PTHR43630">
    <property type="entry name" value="POLY-BETA-1,6-N-ACETYL-D-GLUCOSAMINE SYNTHASE"/>
    <property type="match status" value="1"/>
</dbReference>
<feature type="transmembrane region" description="Helical" evidence="5">
    <location>
        <begin position="374"/>
        <end position="394"/>
    </location>
</feature>
<feature type="region of interest" description="Disordered" evidence="4">
    <location>
        <begin position="37"/>
        <end position="69"/>
    </location>
</feature>
<comment type="similarity">
    <text evidence="1">Belongs to the glycosyltransferase 2 family.</text>
</comment>
<sequence length="448" mass="48234">MTTFLITLLLVFGLSTLIWTSAGLIRLVAARLAPRPGSALRGSAPRASAPRASAPRGSAPRASALAGGRPERDRVAVLMAAHDEEPVIGATLAALQELEAGVQLFLVSDGSTDATARIAREHGASVLELTPNRGKAGALVEAIRHFELAERFDVVMLLDADTRLAPDYFETGLRAFDDPGVVAVAGRATTLLTPRSPTVTGRVLVAYRERVYVAMQYLFKFGQAGRFANAVPIVPGFASMYRTRILADIDIAAPGLKIEDYNMTFEVHAKRLGRIAFHPHSAIAHTQDPDELVDYVKQVERWNLGFWQTVLRHRFRFSTFWLALSLFIVELLVSSVVLVLVLPAVAVSTSLALAGELGLPAGAPLDAVPDALPPLALVLGVIVPDYLLTLLAAVVSRRVSYLVYGLVFPVLRVVDALLCLVALYKAGSRRSTGQWTSPSRRPLSPTPG</sequence>